<comment type="caution">
    <text evidence="3">The sequence shown here is derived from an EMBL/GenBank/DDBJ whole genome shotgun (WGS) entry which is preliminary data.</text>
</comment>
<dbReference type="PROSITE" id="PS51885">
    <property type="entry name" value="NEPRILYSIN"/>
    <property type="match status" value="1"/>
</dbReference>
<gene>
    <name evidence="3" type="ORF">PEVE_00015282</name>
</gene>
<keyword evidence="1" id="KW-0472">Membrane</keyword>
<proteinExistence type="predicted"/>
<evidence type="ECO:0000313" key="4">
    <source>
        <dbReference type="Proteomes" id="UP001159427"/>
    </source>
</evidence>
<dbReference type="InterPro" id="IPR042089">
    <property type="entry name" value="Peptidase_M13_dom_2"/>
</dbReference>
<dbReference type="PANTHER" id="PTHR11733">
    <property type="entry name" value="ZINC METALLOPROTEASE FAMILY M13 NEPRILYSIN-RELATED"/>
    <property type="match status" value="1"/>
</dbReference>
<dbReference type="EMBL" id="CALNXI010002176">
    <property type="protein sequence ID" value="CAH3184173.1"/>
    <property type="molecule type" value="Genomic_DNA"/>
</dbReference>
<evidence type="ECO:0000259" key="2">
    <source>
        <dbReference type="Pfam" id="PF05649"/>
    </source>
</evidence>
<dbReference type="Proteomes" id="UP001159427">
    <property type="component" value="Unassembled WGS sequence"/>
</dbReference>
<keyword evidence="1" id="KW-0812">Transmembrane</keyword>
<protein>
    <recommendedName>
        <fullName evidence="2">Peptidase M13 N-terminal domain-containing protein</fullName>
    </recommendedName>
</protein>
<dbReference type="Pfam" id="PF05649">
    <property type="entry name" value="Peptidase_M13_N"/>
    <property type="match status" value="1"/>
</dbReference>
<feature type="transmembrane region" description="Helical" evidence="1">
    <location>
        <begin position="44"/>
        <end position="67"/>
    </location>
</feature>
<feature type="domain" description="Peptidase M13 N-terminal" evidence="2">
    <location>
        <begin position="115"/>
        <end position="254"/>
    </location>
</feature>
<evidence type="ECO:0000313" key="3">
    <source>
        <dbReference type="EMBL" id="CAH3184173.1"/>
    </source>
</evidence>
<dbReference type="InterPro" id="IPR000718">
    <property type="entry name" value="Peptidase_M13"/>
</dbReference>
<dbReference type="PANTHER" id="PTHR11733:SF240">
    <property type="entry name" value="GH14155P-RELATED"/>
    <property type="match status" value="1"/>
</dbReference>
<accession>A0ABN8S331</accession>
<dbReference type="Gene3D" id="1.10.1380.10">
    <property type="entry name" value="Neutral endopeptidase , domain2"/>
    <property type="match status" value="1"/>
</dbReference>
<name>A0ABN8S331_9CNID</name>
<evidence type="ECO:0000256" key="1">
    <source>
        <dbReference type="SAM" id="Phobius"/>
    </source>
</evidence>
<organism evidence="3 4">
    <name type="scientific">Porites evermanni</name>
    <dbReference type="NCBI Taxonomy" id="104178"/>
    <lineage>
        <taxon>Eukaryota</taxon>
        <taxon>Metazoa</taxon>
        <taxon>Cnidaria</taxon>
        <taxon>Anthozoa</taxon>
        <taxon>Hexacorallia</taxon>
        <taxon>Scleractinia</taxon>
        <taxon>Fungiina</taxon>
        <taxon>Poritidae</taxon>
        <taxon>Porites</taxon>
    </lineage>
</organism>
<reference evidence="3 4" key="1">
    <citation type="submission" date="2022-05" db="EMBL/GenBank/DDBJ databases">
        <authorList>
            <consortium name="Genoscope - CEA"/>
            <person name="William W."/>
        </authorList>
    </citation>
    <scope>NUCLEOTIDE SEQUENCE [LARGE SCALE GENOMIC DNA]</scope>
</reference>
<dbReference type="InterPro" id="IPR008753">
    <property type="entry name" value="Peptidase_M13_N"/>
</dbReference>
<keyword evidence="1" id="KW-1133">Transmembrane helix</keyword>
<sequence>MSYNMNDWDDTMRSKSTETLGINKNRKKSDDSRSDTGFPRTRTYLIVSLVLITMLVIACVVLSIFLAKEVKKKQQQTVKGRPPPSDITQKEYCYTAECLRIAADFTRNLNRSVNPCDNFYQYSCGSWKKDHPIPPSRTMYDAFIVLDEQNFLKLRDLLDEDDNFPGKHAVKKAKRYFKDCMNEEQVENTSQKSIEQFIAKYGSWALNNQTWNSTNWKWSNVLLAMTLDLEETPLFATKRDINPKESSRHILRVSKLLCSR</sequence>
<keyword evidence="4" id="KW-1185">Reference proteome</keyword>
<dbReference type="SUPFAM" id="SSF55486">
    <property type="entry name" value="Metalloproteases ('zincins'), catalytic domain"/>
    <property type="match status" value="1"/>
</dbReference>